<dbReference type="PANTHER" id="PTHR37984:SF9">
    <property type="entry name" value="INTEGRASE CATALYTIC DOMAIN-CONTAINING PROTEIN"/>
    <property type="match status" value="1"/>
</dbReference>
<feature type="compositionally biased region" description="Polar residues" evidence="1">
    <location>
        <begin position="290"/>
        <end position="301"/>
    </location>
</feature>
<dbReference type="EMBL" id="UFQS01001453">
    <property type="protein sequence ID" value="SSX10953.1"/>
    <property type="molecule type" value="Genomic_DNA"/>
</dbReference>
<gene>
    <name evidence="4" type="primary">CSON002709</name>
</gene>
<evidence type="ECO:0000313" key="3">
    <source>
        <dbReference type="EMBL" id="SSX10953.1"/>
    </source>
</evidence>
<reference evidence="4" key="2">
    <citation type="submission" date="2018-07" db="EMBL/GenBank/DDBJ databases">
        <authorList>
            <person name="Quirk P.G."/>
            <person name="Krulwich T.A."/>
        </authorList>
    </citation>
    <scope>NUCLEOTIDE SEQUENCE</scope>
</reference>
<feature type="region of interest" description="Disordered" evidence="1">
    <location>
        <begin position="285"/>
        <end position="346"/>
    </location>
</feature>
<dbReference type="InterPro" id="IPR036875">
    <property type="entry name" value="Znf_CCHC_sf"/>
</dbReference>
<dbReference type="Gene3D" id="4.10.60.10">
    <property type="entry name" value="Zinc finger, CCHC-type"/>
    <property type="match status" value="1"/>
</dbReference>
<dbReference type="VEuPathDB" id="VectorBase:CSON002709"/>
<dbReference type="AlphaFoldDB" id="A0A336ML13"/>
<evidence type="ECO:0000259" key="2">
    <source>
        <dbReference type="SMART" id="SM00343"/>
    </source>
</evidence>
<dbReference type="PANTHER" id="PTHR37984">
    <property type="entry name" value="PROTEIN CBG26694"/>
    <property type="match status" value="1"/>
</dbReference>
<dbReference type="OMA" id="DCAYCAR"/>
<dbReference type="InterPro" id="IPR001878">
    <property type="entry name" value="Znf_CCHC"/>
</dbReference>
<evidence type="ECO:0000256" key="1">
    <source>
        <dbReference type="SAM" id="MobiDB-lite"/>
    </source>
</evidence>
<dbReference type="SUPFAM" id="SSF57756">
    <property type="entry name" value="Retrovirus zinc finger-like domains"/>
    <property type="match status" value="1"/>
</dbReference>
<evidence type="ECO:0000313" key="4">
    <source>
        <dbReference type="EMBL" id="SSX30620.1"/>
    </source>
</evidence>
<dbReference type="EMBL" id="UFQT01001453">
    <property type="protein sequence ID" value="SSX30620.1"/>
    <property type="molecule type" value="Genomic_DNA"/>
</dbReference>
<name>A0A336ML13_CULSO</name>
<dbReference type="InterPro" id="IPR050951">
    <property type="entry name" value="Retrovirus_Pol_polyprotein"/>
</dbReference>
<feature type="domain" description="CCHC-type" evidence="2">
    <location>
        <begin position="237"/>
        <end position="253"/>
    </location>
</feature>
<organism evidence="4">
    <name type="scientific">Culicoides sonorensis</name>
    <name type="common">Biting midge</name>
    <dbReference type="NCBI Taxonomy" id="179676"/>
    <lineage>
        <taxon>Eukaryota</taxon>
        <taxon>Metazoa</taxon>
        <taxon>Ecdysozoa</taxon>
        <taxon>Arthropoda</taxon>
        <taxon>Hexapoda</taxon>
        <taxon>Insecta</taxon>
        <taxon>Pterygota</taxon>
        <taxon>Neoptera</taxon>
        <taxon>Endopterygota</taxon>
        <taxon>Diptera</taxon>
        <taxon>Nematocera</taxon>
        <taxon>Chironomoidea</taxon>
        <taxon>Ceratopogonidae</taxon>
        <taxon>Ceratopogoninae</taxon>
        <taxon>Culicoides</taxon>
        <taxon>Monoculicoides</taxon>
    </lineage>
</organism>
<accession>A0A336ML13</accession>
<feature type="domain" description="CCHC-type" evidence="2">
    <location>
        <begin position="214"/>
        <end position="231"/>
    </location>
</feature>
<dbReference type="SMART" id="SM00343">
    <property type="entry name" value="ZnF_C2HC"/>
    <property type="match status" value="2"/>
</dbReference>
<protein>
    <submittedName>
        <fullName evidence="4">CSON002709 protein</fullName>
    </submittedName>
</protein>
<sequence length="346" mass="39712">MEKSLTEYSEGDNVHNYLERFETFCEIHGVVDDLEMTKHLLVYGGPLLFEKIKILSHPKVPAKVKYSEIKPKIIQILKDNCPYNIQRSKFYSRVQNSGESVSEYAFELKRLASFCAFDTHLDVILRDRFIFNLRDDVIRERTIKSDKNSFEDAVSEALLHESTLKNSNVHSSIHKFNYSLNKSENKSQRYNKNNFKNNYHVNYKRTNTYTNNRDCAYCARKNGHGARTCPAIEKRWKCYICNKIGHTSKVCRLRNKNYNHVNNNAISESDQNIEQYRLASVCVKPDHQKSNGSPIHTNNSAPMGDLSDFIAKIDDSLGDMQVDTEPESESKPVPNRGPSVGSPTVG</sequence>
<reference evidence="3" key="1">
    <citation type="submission" date="2018-04" db="EMBL/GenBank/DDBJ databases">
        <authorList>
            <person name="Go L.Y."/>
            <person name="Mitchell J.A."/>
        </authorList>
    </citation>
    <scope>NUCLEOTIDE SEQUENCE</scope>
    <source>
        <tissue evidence="3">Whole organism</tissue>
    </source>
</reference>
<dbReference type="GO" id="GO:0003676">
    <property type="term" value="F:nucleic acid binding"/>
    <property type="evidence" value="ECO:0007669"/>
    <property type="project" value="InterPro"/>
</dbReference>
<dbReference type="GO" id="GO:0008270">
    <property type="term" value="F:zinc ion binding"/>
    <property type="evidence" value="ECO:0007669"/>
    <property type="project" value="InterPro"/>
</dbReference>
<proteinExistence type="predicted"/>